<proteinExistence type="inferred from homology"/>
<dbReference type="InterPro" id="IPR009286">
    <property type="entry name" value="Ins_P5_2-kin"/>
</dbReference>
<dbReference type="VEuPathDB" id="FungiDB:B1J91_H07271g"/>
<evidence type="ECO:0000256" key="8">
    <source>
        <dbReference type="ARBA" id="ARBA00022840"/>
    </source>
</evidence>
<dbReference type="GO" id="GO:0005634">
    <property type="term" value="C:nucleus"/>
    <property type="evidence" value="ECO:0007669"/>
    <property type="project" value="EnsemblFungi"/>
</dbReference>
<comment type="function">
    <text evidence="1">Has kinase activity and phosphorylates inositol-1,3,4,5,6-pentakisphosphate (Ins(1,3,4,5,6)P5) to produce 1,2,3,4,5,6-hexakisphosphate (InsP6), also known as phytate.</text>
</comment>
<comment type="function">
    <text evidence="9">Phosphorylates Ins(1,3,4,5,6)P5 at position 2 to form Ins(1,2,3,4,5,6)P6 (InsP6 or phytate).</text>
</comment>
<dbReference type="AlphaFoldDB" id="A0A0W0E9E4"/>
<evidence type="ECO:0000256" key="9">
    <source>
        <dbReference type="RuleBase" id="RU364126"/>
    </source>
</evidence>
<dbReference type="PANTHER" id="PTHR14456:SF2">
    <property type="entry name" value="INOSITOL-PENTAKISPHOSPHATE 2-KINASE"/>
    <property type="match status" value="1"/>
</dbReference>
<evidence type="ECO:0000256" key="1">
    <source>
        <dbReference type="ARBA" id="ARBA00003979"/>
    </source>
</evidence>
<reference evidence="10 11" key="1">
    <citation type="submission" date="2015-10" db="EMBL/GenBank/DDBJ databases">
        <title>Draft genomes sequences of Candida glabrata isolates 1A, 1B, 2A, 2B, 3A and 3B.</title>
        <authorList>
            <person name="Haavelsrud O.E."/>
            <person name="Gaustad P."/>
        </authorList>
    </citation>
    <scope>NUCLEOTIDE SEQUENCE [LARGE SCALE GENOMIC DNA]</scope>
    <source>
        <strain evidence="10">910700640</strain>
    </source>
</reference>
<comment type="catalytic activity">
    <reaction evidence="9">
        <text>1D-myo-inositol 1,3,4,5,6-pentakisphosphate + ATP = 1D-myo-inositol hexakisphosphate + ADP + H(+)</text>
        <dbReference type="Rhea" id="RHEA:20313"/>
        <dbReference type="ChEBI" id="CHEBI:15378"/>
        <dbReference type="ChEBI" id="CHEBI:30616"/>
        <dbReference type="ChEBI" id="CHEBI:57733"/>
        <dbReference type="ChEBI" id="CHEBI:58130"/>
        <dbReference type="ChEBI" id="CHEBI:456216"/>
        <dbReference type="EC" id="2.7.1.158"/>
    </reaction>
</comment>
<dbReference type="VEuPathDB" id="FungiDB:GWK60_H07249"/>
<name>A0A0W0E9E4_CANGB</name>
<dbReference type="GO" id="GO:0005524">
    <property type="term" value="F:ATP binding"/>
    <property type="evidence" value="ECO:0007669"/>
    <property type="project" value="UniProtKB-KW"/>
</dbReference>
<evidence type="ECO:0000256" key="3">
    <source>
        <dbReference type="ARBA" id="ARBA00012023"/>
    </source>
</evidence>
<keyword evidence="8 9" id="KW-0067">ATP-binding</keyword>
<protein>
    <recommendedName>
        <fullName evidence="4 9">Inositol-pentakisphosphate 2-kinase</fullName>
        <ecNumber evidence="3 9">2.7.1.158</ecNumber>
    </recommendedName>
</protein>
<dbReference type="PANTHER" id="PTHR14456">
    <property type="entry name" value="INOSITOL POLYPHOSPHATE KINASE 1"/>
    <property type="match status" value="1"/>
</dbReference>
<comment type="domain">
    <text evidence="9">The EXKPK motif is conserved in inositol-pentakisphosphate 2-kinases of both family 1 and 2.</text>
</comment>
<dbReference type="VEuPathDB" id="FungiDB:GVI51_H07183"/>
<evidence type="ECO:0000256" key="4">
    <source>
        <dbReference type="ARBA" id="ARBA00014846"/>
    </source>
</evidence>
<dbReference type="Pfam" id="PF06090">
    <property type="entry name" value="Ins_P5_2-kin"/>
    <property type="match status" value="2"/>
</dbReference>
<gene>
    <name evidence="10" type="ORF">AO440_002206</name>
</gene>
<keyword evidence="7 9" id="KW-0418">Kinase</keyword>
<dbReference type="Proteomes" id="UP000054886">
    <property type="component" value="Unassembled WGS sequence"/>
</dbReference>
<dbReference type="VEuPathDB" id="FungiDB:CAGL0H07271g"/>
<evidence type="ECO:0000313" key="10">
    <source>
        <dbReference type="EMBL" id="KTB04699.1"/>
    </source>
</evidence>
<evidence type="ECO:0000256" key="2">
    <source>
        <dbReference type="ARBA" id="ARBA00008305"/>
    </source>
</evidence>
<sequence length="278" mass="32253">MLVAKGGANILLELDHRGMLYRCNVRDKSLKVNNEYTYKNYRYINQVVRPLLGDCIPEMEVVDIPYDRISGIIGDFVGDPDSDHVSALTIKNLRPTNVYGEKIRYDDHFTKVYHDDTMEHILVEIKPKWLHHAKFCRNCTHNNLKNRKIPYCYALMVVDPSHVSDMLLHTGIAFPKKFLIKFVDYFSKSDNILAKLHDIQKNLDSHVSINDIKSIDDVSDAFLLNMTLKDVSCFIEWTRERDSLEVNVVDVDMKLVSKIDHWVNTHIQLSNSSNLVHH</sequence>
<dbReference type="GO" id="GO:0070481">
    <property type="term" value="P:nuclear-transcribed mRNA catabolic process, non-stop decay"/>
    <property type="evidence" value="ECO:0007669"/>
    <property type="project" value="EnsemblFungi"/>
</dbReference>
<keyword evidence="5 9" id="KW-0808">Transferase</keyword>
<evidence type="ECO:0000256" key="7">
    <source>
        <dbReference type="ARBA" id="ARBA00022777"/>
    </source>
</evidence>
<evidence type="ECO:0000256" key="5">
    <source>
        <dbReference type="ARBA" id="ARBA00022679"/>
    </source>
</evidence>
<dbReference type="GO" id="GO:0035299">
    <property type="term" value="F:inositol-1,3,4,5,6-pentakisphosphate 2-kinase activity"/>
    <property type="evidence" value="ECO:0007669"/>
    <property type="project" value="UniProtKB-EC"/>
</dbReference>
<comment type="similarity">
    <text evidence="2">Belongs to the IPK1 type 1 family.</text>
</comment>
<organism evidence="10 11">
    <name type="scientific">Candida glabrata</name>
    <name type="common">Yeast</name>
    <name type="synonym">Torulopsis glabrata</name>
    <dbReference type="NCBI Taxonomy" id="5478"/>
    <lineage>
        <taxon>Eukaryota</taxon>
        <taxon>Fungi</taxon>
        <taxon>Dikarya</taxon>
        <taxon>Ascomycota</taxon>
        <taxon>Saccharomycotina</taxon>
        <taxon>Saccharomycetes</taxon>
        <taxon>Saccharomycetales</taxon>
        <taxon>Saccharomycetaceae</taxon>
        <taxon>Nakaseomyces</taxon>
    </lineage>
</organism>
<keyword evidence="6 9" id="KW-0547">Nucleotide-binding</keyword>
<evidence type="ECO:0000256" key="6">
    <source>
        <dbReference type="ARBA" id="ARBA00022741"/>
    </source>
</evidence>
<comment type="caution">
    <text evidence="10">The sequence shown here is derived from an EMBL/GenBank/DDBJ whole genome shotgun (WGS) entry which is preliminary data.</text>
</comment>
<dbReference type="GO" id="GO:0032958">
    <property type="term" value="P:inositol phosphate biosynthetic process"/>
    <property type="evidence" value="ECO:0007669"/>
    <property type="project" value="EnsemblFungi"/>
</dbReference>
<dbReference type="EC" id="2.7.1.158" evidence="3 9"/>
<evidence type="ECO:0000313" key="11">
    <source>
        <dbReference type="Proteomes" id="UP000054886"/>
    </source>
</evidence>
<dbReference type="EMBL" id="LLZZ01000116">
    <property type="protein sequence ID" value="KTB04699.1"/>
    <property type="molecule type" value="Genomic_DNA"/>
</dbReference>
<accession>A0A0W0E9E4</accession>